<sequence length="574" mass="64708">MNVYSDDQHTAIEHLVAHVHSLPPFIYMAGDFNCVLMTWDDYDHGESMTAISLQDTASQIGLKWAQPSNHRPTRISPNPNQRSNVLDLVCLAPSEILISMPRLEHDLQGLSDHVPICTDLDISPEPPRSGRRTIKPGSEAEKSFISDILQDRVAIPVAALATKEGIEALADAIATAFSDAWLAHLTKSRPTKCSKSWWTDKCSDTFRVYQLSRLLADYNKFKKACKNAKRDFFDEDITEIATSRKRPWDLIEQPCHDMDDLWDTLHGMYNSASGHKHDTSILDELPDEPVSVLNGSLLTIYNHAVEAPKIQSPDKLDPGKWNSTNPGLSVRLESKAHLWNYVPVKQANCQHIMVFTDSMGSAHRAVDPSVHSGQTFSLSVCRALQEWFEVDDLCRITFVYVPSALQWDIHGEAHKYITKLKVRVGRRKTDNSIDALRSRAAHSVLDSWSSTFQDSTYRGSEFLELQQPDGRLLQPSYLNGGPWLSTFGHSITEFARVCRCITGHAPIGAYYHRFKINEPHGCTCGAALQSRQHILFRCHDRYSVHYPHFLGDIASFLKYNPTAFGFNQDPLGVR</sequence>
<evidence type="ECO:0008006" key="3">
    <source>
        <dbReference type="Google" id="ProtNLM"/>
    </source>
</evidence>
<dbReference type="Proteomes" id="UP000467700">
    <property type="component" value="Unassembled WGS sequence"/>
</dbReference>
<evidence type="ECO:0000313" key="1">
    <source>
        <dbReference type="EMBL" id="CAA7267564.1"/>
    </source>
</evidence>
<dbReference type="SUPFAM" id="SSF56219">
    <property type="entry name" value="DNase I-like"/>
    <property type="match status" value="1"/>
</dbReference>
<keyword evidence="2" id="KW-1185">Reference proteome</keyword>
<evidence type="ECO:0000313" key="2">
    <source>
        <dbReference type="Proteomes" id="UP000467700"/>
    </source>
</evidence>
<reference evidence="1 2" key="1">
    <citation type="submission" date="2020-01" db="EMBL/GenBank/DDBJ databases">
        <authorList>
            <person name="Gupta K D."/>
        </authorList>
    </citation>
    <scope>NUCLEOTIDE SEQUENCE [LARGE SCALE GENOMIC DNA]</scope>
</reference>
<dbReference type="InterPro" id="IPR036691">
    <property type="entry name" value="Endo/exonu/phosph_ase_sf"/>
</dbReference>
<dbReference type="OrthoDB" id="412006at2759"/>
<proteinExistence type="predicted"/>
<organism evidence="1 2">
    <name type="scientific">Cyclocybe aegerita</name>
    <name type="common">Black poplar mushroom</name>
    <name type="synonym">Agrocybe aegerita</name>
    <dbReference type="NCBI Taxonomy" id="1973307"/>
    <lineage>
        <taxon>Eukaryota</taxon>
        <taxon>Fungi</taxon>
        <taxon>Dikarya</taxon>
        <taxon>Basidiomycota</taxon>
        <taxon>Agaricomycotina</taxon>
        <taxon>Agaricomycetes</taxon>
        <taxon>Agaricomycetidae</taxon>
        <taxon>Agaricales</taxon>
        <taxon>Agaricineae</taxon>
        <taxon>Bolbitiaceae</taxon>
        <taxon>Cyclocybe</taxon>
    </lineage>
</organism>
<name>A0A8S0VYY9_CYCAE</name>
<dbReference type="EMBL" id="CACVBS010000061">
    <property type="protein sequence ID" value="CAA7267564.1"/>
    <property type="molecule type" value="Genomic_DNA"/>
</dbReference>
<accession>A0A8S0VYY9</accession>
<protein>
    <recommendedName>
        <fullName evidence="3">Reverse transcriptase</fullName>
    </recommendedName>
</protein>
<gene>
    <name evidence="1" type="ORF">AAE3_LOCUS9851</name>
</gene>
<dbReference type="AlphaFoldDB" id="A0A8S0VYY9"/>
<comment type="caution">
    <text evidence="1">The sequence shown here is derived from an EMBL/GenBank/DDBJ whole genome shotgun (WGS) entry which is preliminary data.</text>
</comment>
<dbReference type="Gene3D" id="3.60.10.10">
    <property type="entry name" value="Endonuclease/exonuclease/phosphatase"/>
    <property type="match status" value="1"/>
</dbReference>